<keyword evidence="2" id="KW-1185">Reference proteome</keyword>
<dbReference type="EMBL" id="JAHRIQ010075570">
    <property type="protein sequence ID" value="MEQ2246034.1"/>
    <property type="molecule type" value="Genomic_DNA"/>
</dbReference>
<reference evidence="1 2" key="1">
    <citation type="submission" date="2021-06" db="EMBL/GenBank/DDBJ databases">
        <authorList>
            <person name="Palmer J.M."/>
        </authorList>
    </citation>
    <scope>NUCLEOTIDE SEQUENCE [LARGE SCALE GENOMIC DNA]</scope>
    <source>
        <strain evidence="2">if_2019</strain>
        <tissue evidence="1">Muscle</tissue>
    </source>
</reference>
<organism evidence="1 2">
    <name type="scientific">Ilyodon furcidens</name>
    <name type="common">goldbreast splitfin</name>
    <dbReference type="NCBI Taxonomy" id="33524"/>
    <lineage>
        <taxon>Eukaryota</taxon>
        <taxon>Metazoa</taxon>
        <taxon>Chordata</taxon>
        <taxon>Craniata</taxon>
        <taxon>Vertebrata</taxon>
        <taxon>Euteleostomi</taxon>
        <taxon>Actinopterygii</taxon>
        <taxon>Neopterygii</taxon>
        <taxon>Teleostei</taxon>
        <taxon>Neoteleostei</taxon>
        <taxon>Acanthomorphata</taxon>
        <taxon>Ovalentaria</taxon>
        <taxon>Atherinomorphae</taxon>
        <taxon>Cyprinodontiformes</taxon>
        <taxon>Goodeidae</taxon>
        <taxon>Ilyodon</taxon>
    </lineage>
</organism>
<protein>
    <submittedName>
        <fullName evidence="1">Uncharacterized protein</fullName>
    </submittedName>
</protein>
<comment type="caution">
    <text evidence="1">The sequence shown here is derived from an EMBL/GenBank/DDBJ whole genome shotgun (WGS) entry which is preliminary data.</text>
</comment>
<name>A0ABV0ULC8_9TELE</name>
<evidence type="ECO:0000313" key="2">
    <source>
        <dbReference type="Proteomes" id="UP001482620"/>
    </source>
</evidence>
<gene>
    <name evidence="1" type="ORF">ILYODFUR_034159</name>
</gene>
<accession>A0ABV0ULC8</accession>
<dbReference type="Proteomes" id="UP001482620">
    <property type="component" value="Unassembled WGS sequence"/>
</dbReference>
<sequence length="145" mass="16377">MTQNLEEIIRQLSSSSCCLDILPTTFFKKVLLDISSDLIQIINSGVRCFPLGLKKSNYQTTFEKEQSGQDPNTKIQSHFNYIVRSACPGLSPGPPPSGTCLEHFSRKVSRRHPVWMPEPPQQAPLDVEEQQLYSELLTLSLRECP</sequence>
<feature type="non-terminal residue" evidence="1">
    <location>
        <position position="145"/>
    </location>
</feature>
<evidence type="ECO:0000313" key="1">
    <source>
        <dbReference type="EMBL" id="MEQ2246034.1"/>
    </source>
</evidence>
<proteinExistence type="predicted"/>